<keyword evidence="4" id="KW-1185">Reference proteome</keyword>
<sequence>MSSKLSSILDKARQHLPIIAGLASILVMGIVCFVVLLFRRRNNLNKTSQNRQSMRNKLNQVSSMYQINSYPRQSFSGIETRIPVIKSYTTKPKAIFESELGEPTPPDSDSGYSLDKPPPKPQKKQTTGLFDFTKKPDQPLTPPSDEYQGKFNLPPLVFIFYLHPHQPLNPLNKLVKRYPSFNKGKNRPFVFNIPSRDILTPSDSPETSLRTSIVNQFSAPAKPLSQHPMYRTSMNMPSHADSSEDTPNPPVNQPISIGWN</sequence>
<dbReference type="Proteomes" id="UP000187455">
    <property type="component" value="Unassembled WGS sequence"/>
</dbReference>
<evidence type="ECO:0000313" key="3">
    <source>
        <dbReference type="EMBL" id="OLY83826.1"/>
    </source>
</evidence>
<comment type="caution">
    <text evidence="3">The sequence shown here is derived from an EMBL/GenBank/DDBJ whole genome shotgun (WGS) entry which is preliminary data.</text>
</comment>
<gene>
    <name evidence="3" type="ORF">AYI68_g2022</name>
</gene>
<dbReference type="AlphaFoldDB" id="A0A1R0H3W3"/>
<dbReference type="OrthoDB" id="5520986at2759"/>
<feature type="transmembrane region" description="Helical" evidence="2">
    <location>
        <begin position="16"/>
        <end position="38"/>
    </location>
</feature>
<proteinExistence type="predicted"/>
<name>A0A1R0H3W3_9FUNG</name>
<feature type="region of interest" description="Disordered" evidence="1">
    <location>
        <begin position="96"/>
        <end position="145"/>
    </location>
</feature>
<keyword evidence="2" id="KW-0472">Membrane</keyword>
<protein>
    <submittedName>
        <fullName evidence="3">Uncharacterized protein</fullName>
    </submittedName>
</protein>
<organism evidence="3 4">
    <name type="scientific">Smittium mucronatum</name>
    <dbReference type="NCBI Taxonomy" id="133383"/>
    <lineage>
        <taxon>Eukaryota</taxon>
        <taxon>Fungi</taxon>
        <taxon>Fungi incertae sedis</taxon>
        <taxon>Zoopagomycota</taxon>
        <taxon>Kickxellomycotina</taxon>
        <taxon>Harpellomycetes</taxon>
        <taxon>Harpellales</taxon>
        <taxon>Legeriomycetaceae</taxon>
        <taxon>Smittium</taxon>
    </lineage>
</organism>
<evidence type="ECO:0000256" key="1">
    <source>
        <dbReference type="SAM" id="MobiDB-lite"/>
    </source>
</evidence>
<reference evidence="3 4" key="1">
    <citation type="journal article" date="2016" name="Mol. Biol. Evol.">
        <title>Genome-Wide Survey of Gut Fungi (Harpellales) Reveals the First Horizontally Transferred Ubiquitin Gene from a Mosquito Host.</title>
        <authorList>
            <person name="Wang Y."/>
            <person name="White M.M."/>
            <person name="Kvist S."/>
            <person name="Moncalvo J.M."/>
        </authorList>
    </citation>
    <scope>NUCLEOTIDE SEQUENCE [LARGE SCALE GENOMIC DNA]</scope>
    <source>
        <strain evidence="3 4">ALG-7-W6</strain>
    </source>
</reference>
<evidence type="ECO:0000313" key="4">
    <source>
        <dbReference type="Proteomes" id="UP000187455"/>
    </source>
</evidence>
<evidence type="ECO:0000256" key="2">
    <source>
        <dbReference type="SAM" id="Phobius"/>
    </source>
</evidence>
<accession>A0A1R0H3W3</accession>
<keyword evidence="2" id="KW-0812">Transmembrane</keyword>
<feature type="region of interest" description="Disordered" evidence="1">
    <location>
        <begin position="223"/>
        <end position="260"/>
    </location>
</feature>
<keyword evidence="2" id="KW-1133">Transmembrane helix</keyword>
<dbReference type="EMBL" id="LSSL01000734">
    <property type="protein sequence ID" value="OLY83826.1"/>
    <property type="molecule type" value="Genomic_DNA"/>
</dbReference>